<evidence type="ECO:0000313" key="2">
    <source>
        <dbReference type="Proteomes" id="UP000757103"/>
    </source>
</evidence>
<proteinExistence type="predicted"/>
<protein>
    <submittedName>
        <fullName evidence="1">Uncharacterized protein</fullName>
    </submittedName>
</protein>
<organism evidence="1 2">
    <name type="scientific">Barnesiella viscericola</name>
    <dbReference type="NCBI Taxonomy" id="397865"/>
    <lineage>
        <taxon>Bacteria</taxon>
        <taxon>Pseudomonadati</taxon>
        <taxon>Bacteroidota</taxon>
        <taxon>Bacteroidia</taxon>
        <taxon>Bacteroidales</taxon>
        <taxon>Barnesiellaceae</taxon>
        <taxon>Barnesiella</taxon>
    </lineage>
</organism>
<dbReference type="EMBL" id="DYUD01000025">
    <property type="protein sequence ID" value="HJG89737.1"/>
    <property type="molecule type" value="Genomic_DNA"/>
</dbReference>
<accession>A0A921SVW4</accession>
<name>A0A921SVW4_9BACT</name>
<gene>
    <name evidence="1" type="ORF">K8U91_09770</name>
</gene>
<dbReference type="RefSeq" id="WP_272960541.1">
    <property type="nucleotide sequence ID" value="NZ_CAKMIC010000007.1"/>
</dbReference>
<dbReference type="Proteomes" id="UP000757103">
    <property type="component" value="Unassembled WGS sequence"/>
</dbReference>
<reference evidence="1" key="1">
    <citation type="journal article" date="2021" name="PeerJ">
        <title>Extensive microbial diversity within the chicken gut microbiome revealed by metagenomics and culture.</title>
        <authorList>
            <person name="Gilroy R."/>
            <person name="Ravi A."/>
            <person name="Getino M."/>
            <person name="Pursley I."/>
            <person name="Horton D.L."/>
            <person name="Alikhan N.F."/>
            <person name="Baker D."/>
            <person name="Gharbi K."/>
            <person name="Hall N."/>
            <person name="Watson M."/>
            <person name="Adriaenssens E.M."/>
            <person name="Foster-Nyarko E."/>
            <person name="Jarju S."/>
            <person name="Secka A."/>
            <person name="Antonio M."/>
            <person name="Oren A."/>
            <person name="Chaudhuri R.R."/>
            <person name="La Ragione R."/>
            <person name="Hildebrand F."/>
            <person name="Pallen M.J."/>
        </authorList>
    </citation>
    <scope>NUCLEOTIDE SEQUENCE</scope>
    <source>
        <strain evidence="1">CHK121-7720</strain>
    </source>
</reference>
<evidence type="ECO:0000313" key="1">
    <source>
        <dbReference type="EMBL" id="HJG89737.1"/>
    </source>
</evidence>
<dbReference type="AlphaFoldDB" id="A0A921SVW4"/>
<reference evidence="1" key="2">
    <citation type="submission" date="2021-09" db="EMBL/GenBank/DDBJ databases">
        <authorList>
            <person name="Gilroy R."/>
        </authorList>
    </citation>
    <scope>NUCLEOTIDE SEQUENCE</scope>
    <source>
        <strain evidence="1">CHK121-7720</strain>
    </source>
</reference>
<comment type="caution">
    <text evidence="1">The sequence shown here is derived from an EMBL/GenBank/DDBJ whole genome shotgun (WGS) entry which is preliminary data.</text>
</comment>
<sequence>MRKLLCPQCKVPALYVKNAQGERRSVYVTDDYRVVPRNEGESLEGFDLDTVYCMGCSWSGSPRRLVLR</sequence>